<protein>
    <submittedName>
        <fullName evidence="1">15510_t:CDS:1</fullName>
    </submittedName>
</protein>
<gene>
    <name evidence="1" type="ORF">SPELUC_LOCUS8109</name>
</gene>
<reference evidence="1" key="1">
    <citation type="submission" date="2021-06" db="EMBL/GenBank/DDBJ databases">
        <authorList>
            <person name="Kallberg Y."/>
            <person name="Tangrot J."/>
            <person name="Rosling A."/>
        </authorList>
    </citation>
    <scope>NUCLEOTIDE SEQUENCE</scope>
    <source>
        <strain evidence="1">28 12/20/2015</strain>
    </source>
</reference>
<dbReference type="EMBL" id="CAJVPW010011646">
    <property type="protein sequence ID" value="CAG8627712.1"/>
    <property type="molecule type" value="Genomic_DNA"/>
</dbReference>
<proteinExistence type="predicted"/>
<keyword evidence="2" id="KW-1185">Reference proteome</keyword>
<evidence type="ECO:0000313" key="1">
    <source>
        <dbReference type="EMBL" id="CAG8627712.1"/>
    </source>
</evidence>
<sequence>YHFTVLLCMMVTIKNFDESFYNSDNESYLEQNDIDNIRFSFSELQLEEFDEMDDIIYQNVQEL</sequence>
<organism evidence="1 2">
    <name type="scientific">Cetraspora pellucida</name>
    <dbReference type="NCBI Taxonomy" id="1433469"/>
    <lineage>
        <taxon>Eukaryota</taxon>
        <taxon>Fungi</taxon>
        <taxon>Fungi incertae sedis</taxon>
        <taxon>Mucoromycota</taxon>
        <taxon>Glomeromycotina</taxon>
        <taxon>Glomeromycetes</taxon>
        <taxon>Diversisporales</taxon>
        <taxon>Gigasporaceae</taxon>
        <taxon>Cetraspora</taxon>
    </lineage>
</organism>
<name>A0ACA9N213_9GLOM</name>
<dbReference type="Proteomes" id="UP000789366">
    <property type="component" value="Unassembled WGS sequence"/>
</dbReference>
<comment type="caution">
    <text evidence="1">The sequence shown here is derived from an EMBL/GenBank/DDBJ whole genome shotgun (WGS) entry which is preliminary data.</text>
</comment>
<accession>A0ACA9N213</accession>
<feature type="non-terminal residue" evidence="1">
    <location>
        <position position="1"/>
    </location>
</feature>
<evidence type="ECO:0000313" key="2">
    <source>
        <dbReference type="Proteomes" id="UP000789366"/>
    </source>
</evidence>